<evidence type="ECO:0000313" key="4">
    <source>
        <dbReference type="Proteomes" id="UP001590950"/>
    </source>
</evidence>
<evidence type="ECO:0000256" key="1">
    <source>
        <dbReference type="SAM" id="Coils"/>
    </source>
</evidence>
<feature type="coiled-coil region" evidence="1">
    <location>
        <begin position="34"/>
        <end position="127"/>
    </location>
</feature>
<feature type="region of interest" description="Disordered" evidence="2">
    <location>
        <begin position="238"/>
        <end position="269"/>
    </location>
</feature>
<proteinExistence type="predicted"/>
<feature type="compositionally biased region" description="Polar residues" evidence="2">
    <location>
        <begin position="243"/>
        <end position="267"/>
    </location>
</feature>
<protein>
    <submittedName>
        <fullName evidence="3">Uncharacterized protein</fullName>
    </submittedName>
</protein>
<accession>A0ABR4A1Q2</accession>
<sequence>MPFLNINNGGQPLSDHEIQRNHILHGVSMVFESTTSLERQVATLQDKNEDMGRELIRSNLRYTNTRINLQKLDDELKRLKSTNAHLEVQIGAFVKVVAQAEGQIGYLEEANSQLHGQLDHLHQLNRQLTQGYGQVTGLLTASKTQYQEAVGQVTVLKTQDQLSEDVVESNGTVIPRHSDTMIHAVKDFVRNGPGATDRPKLVDIHDQQPEVPTFAKGQLLTPLLNDTVVPCDTAQSNHRHSISTRPFTSSTEVNVQPATSSETTANKSPELIMPRLVRGGKDVEDSFQRFLRNQNSYSAPAHNVSSGASLTPKHDDAVPRKLMPEPVPFTPSASVTPPSGTLKTLNESFAPAGRIQPTGLKASSSVSVSAGKKPLHSSESLVQSGAKNVSNEFTFSYAMPKLDSLQPKPVNASTSSNVPSAIAGTNRETVLLPHQRTPTALKVEPVPSADGTSVTQDAPSSAMSTVKPVTLITTMDDSKLPPQKRALSSVTGNQVGQTSDDFQAHVTVDASTASEALNVPNVPVKGEISISASAIDAATKKWLDSFDDQTTLVSNSHHVPSVAAEGESLISLPSSPQVEKVNIVPLPPGYIPMTAATTTTIPATSTKPSNTSEAYTIPKDEKTLASEFMEAAKKKISSFTAKYASDPKAETRKELAELGRALRSKPEAEEAGRFNVLEYLATDYVPRKIIGTHVLGELLDEATKAHILMEDSRGDWEPPALNWKPVEKDGKLYYVL</sequence>
<dbReference type="EMBL" id="JBEFKJ010000033">
    <property type="protein sequence ID" value="KAL2038282.1"/>
    <property type="molecule type" value="Genomic_DNA"/>
</dbReference>
<dbReference type="Proteomes" id="UP001590950">
    <property type="component" value="Unassembled WGS sequence"/>
</dbReference>
<organism evidence="3 4">
    <name type="scientific">Stereocaulon virgatum</name>
    <dbReference type="NCBI Taxonomy" id="373712"/>
    <lineage>
        <taxon>Eukaryota</taxon>
        <taxon>Fungi</taxon>
        <taxon>Dikarya</taxon>
        <taxon>Ascomycota</taxon>
        <taxon>Pezizomycotina</taxon>
        <taxon>Lecanoromycetes</taxon>
        <taxon>OSLEUM clade</taxon>
        <taxon>Lecanoromycetidae</taxon>
        <taxon>Lecanorales</taxon>
        <taxon>Lecanorineae</taxon>
        <taxon>Stereocaulaceae</taxon>
        <taxon>Stereocaulon</taxon>
    </lineage>
</organism>
<reference evidence="3 4" key="1">
    <citation type="submission" date="2024-09" db="EMBL/GenBank/DDBJ databases">
        <title>Rethinking Asexuality: The Enigmatic Case of Functional Sexual Genes in Lepraria (Stereocaulaceae).</title>
        <authorList>
            <person name="Doellman M."/>
            <person name="Sun Y."/>
            <person name="Barcenas-Pena A."/>
            <person name="Lumbsch H.T."/>
            <person name="Grewe F."/>
        </authorList>
    </citation>
    <scope>NUCLEOTIDE SEQUENCE [LARGE SCALE GENOMIC DNA]</scope>
    <source>
        <strain evidence="3 4">Mercado 3170</strain>
    </source>
</reference>
<evidence type="ECO:0000256" key="2">
    <source>
        <dbReference type="SAM" id="MobiDB-lite"/>
    </source>
</evidence>
<feature type="region of interest" description="Disordered" evidence="2">
    <location>
        <begin position="298"/>
        <end position="317"/>
    </location>
</feature>
<name>A0ABR4A1Q2_9LECA</name>
<evidence type="ECO:0000313" key="3">
    <source>
        <dbReference type="EMBL" id="KAL2038282.1"/>
    </source>
</evidence>
<comment type="caution">
    <text evidence="3">The sequence shown here is derived from an EMBL/GenBank/DDBJ whole genome shotgun (WGS) entry which is preliminary data.</text>
</comment>
<keyword evidence="4" id="KW-1185">Reference proteome</keyword>
<keyword evidence="1" id="KW-0175">Coiled coil</keyword>
<feature type="compositionally biased region" description="Polar residues" evidence="2">
    <location>
        <begin position="298"/>
        <end position="309"/>
    </location>
</feature>
<gene>
    <name evidence="3" type="ORF">N7G274_008931</name>
</gene>